<feature type="compositionally biased region" description="Basic and acidic residues" evidence="7">
    <location>
        <begin position="288"/>
        <end position="297"/>
    </location>
</feature>
<dbReference type="SMART" id="SM00184">
    <property type="entry name" value="RING"/>
    <property type="match status" value="1"/>
</dbReference>
<dbReference type="GO" id="GO:0008270">
    <property type="term" value="F:zinc ion binding"/>
    <property type="evidence" value="ECO:0007669"/>
    <property type="project" value="UniProtKB-KW"/>
</dbReference>
<dbReference type="STRING" id="1460663.A0A177C2B4"/>
<keyword evidence="11" id="KW-1185">Reference proteome</keyword>
<dbReference type="RefSeq" id="XP_018031367.1">
    <property type="nucleotide sequence ID" value="XM_018183284.1"/>
</dbReference>
<evidence type="ECO:0000256" key="6">
    <source>
        <dbReference type="PROSITE-ProRule" id="PRU00376"/>
    </source>
</evidence>
<dbReference type="InParanoid" id="A0A177C2B4"/>
<dbReference type="InterPro" id="IPR001841">
    <property type="entry name" value="Znf_RING"/>
</dbReference>
<dbReference type="InterPro" id="IPR055129">
    <property type="entry name" value="YEATS_dom"/>
</dbReference>
<sequence>MVDVAPPLESIAEDDLCPICHLLLSSPVRTTCAHILCRACMAQWASASQTVPMHPSSLDMDMRDFNPEFDPTYDLEARCPMCRTPTTAQPDAPLARSLEAKYPQTYAERQAEDDAARIVVSGEGVENVAILIGNRHALVGGRDEPGNKHDWTFFVRLSRPDLVSHVKVNLHPTFRPPSLVLHDPPFEVRRLGWGYFSIGATVVLKEGWEWIGGSEVRGELSDRKGALGLEWMLDFGGDGKQGRIRAGVRRVGGYADEAVDSGVESPLREPSPVEEGSPVREASPARWPHMDDEHMFR</sequence>
<proteinExistence type="predicted"/>
<dbReference type="InterPro" id="IPR017907">
    <property type="entry name" value="Znf_RING_CS"/>
</dbReference>
<feature type="domain" description="YEATS" evidence="9">
    <location>
        <begin position="120"/>
        <end position="283"/>
    </location>
</feature>
<gene>
    <name evidence="10" type="ORF">CC84DRAFT_1221549</name>
</gene>
<dbReference type="OrthoDB" id="1630758at2759"/>
<evidence type="ECO:0000256" key="1">
    <source>
        <dbReference type="ARBA" id="ARBA00022723"/>
    </source>
</evidence>
<dbReference type="GeneID" id="28766770"/>
<keyword evidence="3" id="KW-0862">Zinc</keyword>
<dbReference type="InterPro" id="IPR038704">
    <property type="entry name" value="YEAST_sf"/>
</dbReference>
<dbReference type="PROSITE" id="PS50089">
    <property type="entry name" value="ZF_RING_2"/>
    <property type="match status" value="1"/>
</dbReference>
<dbReference type="Gene3D" id="2.60.40.1970">
    <property type="entry name" value="YEATS domain"/>
    <property type="match status" value="1"/>
</dbReference>
<evidence type="ECO:0000313" key="10">
    <source>
        <dbReference type="EMBL" id="OAG01002.1"/>
    </source>
</evidence>
<dbReference type="GO" id="GO:0005634">
    <property type="term" value="C:nucleus"/>
    <property type="evidence" value="ECO:0007669"/>
    <property type="project" value="UniProtKB-SubCell"/>
</dbReference>
<comment type="subcellular location">
    <subcellularLocation>
        <location evidence="6">Nucleus</location>
    </subcellularLocation>
</comment>
<evidence type="ECO:0000313" key="11">
    <source>
        <dbReference type="Proteomes" id="UP000077069"/>
    </source>
</evidence>
<dbReference type="Pfam" id="PF13445">
    <property type="entry name" value="zf-RING_UBOX"/>
    <property type="match status" value="1"/>
</dbReference>
<dbReference type="PROSITE" id="PS51037">
    <property type="entry name" value="YEATS"/>
    <property type="match status" value="1"/>
</dbReference>
<dbReference type="PROSITE" id="PS00518">
    <property type="entry name" value="ZF_RING_1"/>
    <property type="match status" value="1"/>
</dbReference>
<dbReference type="Pfam" id="PF03366">
    <property type="entry name" value="YEATS"/>
    <property type="match status" value="1"/>
</dbReference>
<reference evidence="10 11" key="1">
    <citation type="submission" date="2016-05" db="EMBL/GenBank/DDBJ databases">
        <title>Comparative analysis of secretome profiles of manganese(II)-oxidizing ascomycete fungi.</title>
        <authorList>
            <consortium name="DOE Joint Genome Institute"/>
            <person name="Zeiner C.A."/>
            <person name="Purvine S.O."/>
            <person name="Zink E.M."/>
            <person name="Wu S."/>
            <person name="Pasa-Tolic L."/>
            <person name="Chaput D.L."/>
            <person name="Haridas S."/>
            <person name="Grigoriev I.V."/>
            <person name="Santelli C.M."/>
            <person name="Hansel C.M."/>
        </authorList>
    </citation>
    <scope>NUCLEOTIDE SEQUENCE [LARGE SCALE GENOMIC DNA]</scope>
    <source>
        <strain evidence="10 11">AP3s5-JAC2a</strain>
    </source>
</reference>
<evidence type="ECO:0000256" key="3">
    <source>
        <dbReference type="ARBA" id="ARBA00022833"/>
    </source>
</evidence>
<feature type="domain" description="RING-type" evidence="8">
    <location>
        <begin position="17"/>
        <end position="83"/>
    </location>
</feature>
<evidence type="ECO:0000256" key="7">
    <source>
        <dbReference type="SAM" id="MobiDB-lite"/>
    </source>
</evidence>
<evidence type="ECO:0000256" key="2">
    <source>
        <dbReference type="ARBA" id="ARBA00022771"/>
    </source>
</evidence>
<evidence type="ECO:0000259" key="8">
    <source>
        <dbReference type="PROSITE" id="PS50089"/>
    </source>
</evidence>
<organism evidence="10 11">
    <name type="scientific">Paraphaeosphaeria sporulosa</name>
    <dbReference type="NCBI Taxonomy" id="1460663"/>
    <lineage>
        <taxon>Eukaryota</taxon>
        <taxon>Fungi</taxon>
        <taxon>Dikarya</taxon>
        <taxon>Ascomycota</taxon>
        <taxon>Pezizomycotina</taxon>
        <taxon>Dothideomycetes</taxon>
        <taxon>Pleosporomycetidae</taxon>
        <taxon>Pleosporales</taxon>
        <taxon>Massarineae</taxon>
        <taxon>Didymosphaeriaceae</taxon>
        <taxon>Paraphaeosphaeria</taxon>
    </lineage>
</organism>
<evidence type="ECO:0000256" key="5">
    <source>
        <dbReference type="PROSITE-ProRule" id="PRU00175"/>
    </source>
</evidence>
<dbReference type="AlphaFoldDB" id="A0A177C2B4"/>
<evidence type="ECO:0000256" key="4">
    <source>
        <dbReference type="ARBA" id="ARBA00023242"/>
    </source>
</evidence>
<dbReference type="EMBL" id="KV441558">
    <property type="protein sequence ID" value="OAG01002.1"/>
    <property type="molecule type" value="Genomic_DNA"/>
</dbReference>
<protein>
    <submittedName>
        <fullName evidence="10">Uncharacterized protein</fullName>
    </submittedName>
</protein>
<name>A0A177C2B4_9PLEO</name>
<dbReference type="InterPro" id="IPR027370">
    <property type="entry name" value="Znf-RING_euk"/>
</dbReference>
<dbReference type="Gene3D" id="3.30.40.10">
    <property type="entry name" value="Zinc/RING finger domain, C3HC4 (zinc finger)"/>
    <property type="match status" value="1"/>
</dbReference>
<dbReference type="Proteomes" id="UP000077069">
    <property type="component" value="Unassembled WGS sequence"/>
</dbReference>
<accession>A0A177C2B4</accession>
<feature type="region of interest" description="Disordered" evidence="7">
    <location>
        <begin position="259"/>
        <end position="297"/>
    </location>
</feature>
<keyword evidence="1" id="KW-0479">Metal-binding</keyword>
<dbReference type="SUPFAM" id="SSF57850">
    <property type="entry name" value="RING/U-box"/>
    <property type="match status" value="1"/>
</dbReference>
<dbReference type="InterPro" id="IPR013083">
    <property type="entry name" value="Znf_RING/FYVE/PHD"/>
</dbReference>
<keyword evidence="4 6" id="KW-0539">Nucleus</keyword>
<keyword evidence="2 5" id="KW-0863">Zinc-finger</keyword>
<evidence type="ECO:0000259" key="9">
    <source>
        <dbReference type="PROSITE" id="PS51037"/>
    </source>
</evidence>